<organism evidence="1 2">
    <name type="scientific">Exiguobacterium aurantiacum</name>
    <dbReference type="NCBI Taxonomy" id="33987"/>
    <lineage>
        <taxon>Bacteria</taxon>
        <taxon>Bacillati</taxon>
        <taxon>Bacillota</taxon>
        <taxon>Bacilli</taxon>
        <taxon>Bacillales</taxon>
        <taxon>Bacillales Family XII. Incertae Sedis</taxon>
        <taxon>Exiguobacterium</taxon>
    </lineage>
</organism>
<sequence length="227" mass="25731">MQEQTSKLPGFDGMEISYTLLTQERPSRQLAILLPGYRYSTAAPMFHFTTSLLLERSSDVLEINYQYYRDDYAHIDDIDAVVRHDVRTVIDHVLSTHKYEAFIFVGKSLGTVALAYELTRPIFHEAHVIWLTPLLGREDVTETMRTTRASQLVVIGDKDHCYTANRVDALAAITSLKTHLLRGVNHGLERDAGTFGTIEVLQEVIEAIDAFLPSKLTTVRSPFFKTE</sequence>
<name>A0ABY5FJ38_9BACL</name>
<dbReference type="EMBL" id="CP101462">
    <property type="protein sequence ID" value="UTT41585.1"/>
    <property type="molecule type" value="Genomic_DNA"/>
</dbReference>
<keyword evidence="1" id="KW-0378">Hydrolase</keyword>
<evidence type="ECO:0000313" key="1">
    <source>
        <dbReference type="EMBL" id="UTT41585.1"/>
    </source>
</evidence>
<protein>
    <submittedName>
        <fullName evidence="1">Alpha/beta hydrolase</fullName>
    </submittedName>
</protein>
<reference evidence="1" key="1">
    <citation type="submission" date="2022-07" db="EMBL/GenBank/DDBJ databases">
        <title>Complete genome of CX2.</title>
        <authorList>
            <person name="Cao G."/>
        </authorList>
    </citation>
    <scope>NUCLEOTIDE SEQUENCE</scope>
    <source>
        <strain evidence="1">CX2</strain>
    </source>
</reference>
<dbReference type="Proteomes" id="UP001060325">
    <property type="component" value="Chromosome"/>
</dbReference>
<accession>A0ABY5FJ38</accession>
<dbReference type="SUPFAM" id="SSF53474">
    <property type="entry name" value="alpha/beta-Hydrolases"/>
    <property type="match status" value="1"/>
</dbReference>
<proteinExistence type="predicted"/>
<dbReference type="RefSeq" id="WP_255176333.1">
    <property type="nucleotide sequence ID" value="NZ_CP101462.1"/>
</dbReference>
<keyword evidence="2" id="KW-1185">Reference proteome</keyword>
<dbReference type="Gene3D" id="3.40.50.1820">
    <property type="entry name" value="alpha/beta hydrolase"/>
    <property type="match status" value="1"/>
</dbReference>
<gene>
    <name evidence="1" type="ORF">NMQ00_08385</name>
</gene>
<evidence type="ECO:0000313" key="2">
    <source>
        <dbReference type="Proteomes" id="UP001060325"/>
    </source>
</evidence>
<dbReference type="InterPro" id="IPR029058">
    <property type="entry name" value="AB_hydrolase_fold"/>
</dbReference>
<dbReference type="GO" id="GO:0016787">
    <property type="term" value="F:hydrolase activity"/>
    <property type="evidence" value="ECO:0007669"/>
    <property type="project" value="UniProtKB-KW"/>
</dbReference>